<protein>
    <submittedName>
        <fullName evidence="1">Uncharacterized protein</fullName>
    </submittedName>
</protein>
<gene>
    <name evidence="1" type="ORF">AC4HA13_0004</name>
</gene>
<organism evidence="1 2">
    <name type="scientific">Escherichia phage vB_EcoM_4HA13</name>
    <dbReference type="NCBI Taxonomy" id="2601675"/>
    <lineage>
        <taxon>Viruses</taxon>
        <taxon>Duplodnaviria</taxon>
        <taxon>Heunggongvirae</taxon>
        <taxon>Uroviricota</taxon>
        <taxon>Caudoviricetes</taxon>
        <taxon>Chaseviridae</taxon>
        <taxon>Cleopatravirinae</taxon>
        <taxon>Sabourvirus</taxon>
        <taxon>Sabourvirus sv4HA13</taxon>
    </lineage>
</organism>
<proteinExistence type="predicted"/>
<evidence type="ECO:0000313" key="2">
    <source>
        <dbReference type="Proteomes" id="UP000509770"/>
    </source>
</evidence>
<name>A0A7D0NCT4_9CAUD</name>
<dbReference type="Proteomes" id="UP000509770">
    <property type="component" value="Segment"/>
</dbReference>
<dbReference type="EMBL" id="MN136198">
    <property type="protein sequence ID" value="QEM42975.1"/>
    <property type="molecule type" value="Genomic_DNA"/>
</dbReference>
<accession>A0A7D0NCT4</accession>
<evidence type="ECO:0000313" key="1">
    <source>
        <dbReference type="EMBL" id="QEM42975.1"/>
    </source>
</evidence>
<keyword evidence="2" id="KW-1185">Reference proteome</keyword>
<sequence length="84" mass="9719">MAIVKQCMFQDLLDGQVFKHKDKRWIKVAESGDYNAVSFHNSNLTCDFGLSCIVELEVSLEPSEWDLVDDEEVQRSIEGYKENF</sequence>
<reference evidence="1" key="1">
    <citation type="submission" date="2019-07" db="EMBL/GenBank/DDBJ databases">
        <authorList>
            <person name="Lin J."/>
            <person name="Cucic S."/>
            <person name="Klem A."/>
            <person name="Kropinski A."/>
            <person name="Anany H."/>
        </authorList>
    </citation>
    <scope>NUCLEOTIDE SEQUENCE [LARGE SCALE GENOMIC DNA]</scope>
</reference>